<accession>A0A328BPT7</accession>
<dbReference type="Proteomes" id="UP000249524">
    <property type="component" value="Unassembled WGS sequence"/>
</dbReference>
<keyword evidence="3" id="KW-1185">Reference proteome</keyword>
<feature type="compositionally biased region" description="Low complexity" evidence="1">
    <location>
        <begin position="1"/>
        <end position="11"/>
    </location>
</feature>
<dbReference type="EMBL" id="QFYS01000001">
    <property type="protein sequence ID" value="RAK68491.1"/>
    <property type="molecule type" value="Genomic_DNA"/>
</dbReference>
<feature type="region of interest" description="Disordered" evidence="1">
    <location>
        <begin position="1"/>
        <end position="24"/>
    </location>
</feature>
<reference evidence="2 3" key="1">
    <citation type="submission" date="2018-05" db="EMBL/GenBank/DDBJ databases">
        <authorList>
            <person name="Lanie J.A."/>
            <person name="Ng W.-L."/>
            <person name="Kazmierczak K.M."/>
            <person name="Andrzejewski T.M."/>
            <person name="Davidsen T.M."/>
            <person name="Wayne K.J."/>
            <person name="Tettelin H."/>
            <person name="Glass J.I."/>
            <person name="Rusch D."/>
            <person name="Podicherti R."/>
            <person name="Tsui H.-C.T."/>
            <person name="Winkler M.E."/>
        </authorList>
    </citation>
    <scope>NUCLEOTIDE SEQUENCE [LARGE SCALE GENOMIC DNA]</scope>
    <source>
        <strain evidence="2 3">BUT-10</strain>
    </source>
</reference>
<dbReference type="RefSeq" id="WP_111273983.1">
    <property type="nucleotide sequence ID" value="NZ_QFYS01000001.1"/>
</dbReference>
<evidence type="ECO:0000313" key="2">
    <source>
        <dbReference type="EMBL" id="RAK68491.1"/>
    </source>
</evidence>
<organism evidence="2 3">
    <name type="scientific">Phenylobacterium kunshanense</name>
    <dbReference type="NCBI Taxonomy" id="1445034"/>
    <lineage>
        <taxon>Bacteria</taxon>
        <taxon>Pseudomonadati</taxon>
        <taxon>Pseudomonadota</taxon>
        <taxon>Alphaproteobacteria</taxon>
        <taxon>Caulobacterales</taxon>
        <taxon>Caulobacteraceae</taxon>
        <taxon>Phenylobacterium</taxon>
    </lineage>
</organism>
<proteinExistence type="predicted"/>
<evidence type="ECO:0000313" key="3">
    <source>
        <dbReference type="Proteomes" id="UP000249524"/>
    </source>
</evidence>
<sequence length="84" mass="9659">MPSRSASTRTPTPGPTSRPPGAVGRHIFEEEGTWFLDLKKDYDDQAFLTRRFREEFERYAAHVPPSSERRSFADEGEIYQKPLG</sequence>
<name>A0A328BPT7_9CAUL</name>
<protein>
    <submittedName>
        <fullName evidence="2">Uncharacterized protein</fullName>
    </submittedName>
</protein>
<gene>
    <name evidence="2" type="ORF">DJ019_00220</name>
</gene>
<comment type="caution">
    <text evidence="2">The sequence shown here is derived from an EMBL/GenBank/DDBJ whole genome shotgun (WGS) entry which is preliminary data.</text>
</comment>
<feature type="region of interest" description="Disordered" evidence="1">
    <location>
        <begin position="65"/>
        <end position="84"/>
    </location>
</feature>
<evidence type="ECO:0000256" key="1">
    <source>
        <dbReference type="SAM" id="MobiDB-lite"/>
    </source>
</evidence>
<dbReference type="AlphaFoldDB" id="A0A328BPT7"/>